<evidence type="ECO:0000256" key="6">
    <source>
        <dbReference type="SAM" id="Phobius"/>
    </source>
</evidence>
<sequence>MSEKKESRIDYGIVLSILLLAIISIATMFSTISLIGNGGLRATIMHVAWYIVGAVAIIVIMQFDSEQLWKITPYAYGLGLVLLVLVLFLYDEPTFLRTGARSWFKFGPLTFQPSEVMKIAFILMLARTVTQHNAAFLNHNVRADFILLGKIALVSAPPMLMVLLQNDLGTTLVFIAIVIGLVLMSGITWKILVPLFSSVATIGTTLLLLVVYNREFLYNLGFKDYQFSRIDSWLDPYHDTQGAAYQLLQSIKAIGSGKVFGKGFGVSEVYVPVRESDMIFSTIGENFGFIGGAVLILIYFMLVYQMIRVCLDTKNIFYTYISTGVIMMIVFHVFENVGMSIGLLPLTGIPLPFISQGGSALLGNMMGVGLIMSMRYHYKSYMFSEEDEEFR</sequence>
<feature type="transmembrane region" description="Helical" evidence="6">
    <location>
        <begin position="168"/>
        <end position="184"/>
    </location>
</feature>
<dbReference type="Proteomes" id="UP000199136">
    <property type="component" value="Unassembled WGS sequence"/>
</dbReference>
<comment type="subcellular location">
    <subcellularLocation>
        <location evidence="1">Membrane</location>
        <topology evidence="1">Multi-pass membrane protein</topology>
    </subcellularLocation>
</comment>
<keyword evidence="3" id="KW-0133">Cell shape</keyword>
<keyword evidence="2 6" id="KW-0812">Transmembrane</keyword>
<feature type="transmembrane region" description="Helical" evidence="6">
    <location>
        <begin position="354"/>
        <end position="372"/>
    </location>
</feature>
<feature type="transmembrane region" description="Helical" evidence="6">
    <location>
        <begin position="287"/>
        <end position="304"/>
    </location>
</feature>
<keyword evidence="4 6" id="KW-1133">Transmembrane helix</keyword>
<dbReference type="GO" id="GO:0051301">
    <property type="term" value="P:cell division"/>
    <property type="evidence" value="ECO:0007669"/>
    <property type="project" value="InterPro"/>
</dbReference>
<evidence type="ECO:0000256" key="1">
    <source>
        <dbReference type="ARBA" id="ARBA00004141"/>
    </source>
</evidence>
<feature type="transmembrane region" description="Helical" evidence="6">
    <location>
        <begin position="191"/>
        <end position="212"/>
    </location>
</feature>
<dbReference type="GO" id="GO:0015648">
    <property type="term" value="F:lipid-linked peptidoglycan transporter activity"/>
    <property type="evidence" value="ECO:0007669"/>
    <property type="project" value="TreeGrafter"/>
</dbReference>
<dbReference type="InterPro" id="IPR018365">
    <property type="entry name" value="Cell_cycle_FtsW-rel_CS"/>
</dbReference>
<evidence type="ECO:0000256" key="3">
    <source>
        <dbReference type="ARBA" id="ARBA00022960"/>
    </source>
</evidence>
<feature type="transmembrane region" description="Helical" evidence="6">
    <location>
        <begin position="42"/>
        <end position="61"/>
    </location>
</feature>
<proteinExistence type="predicted"/>
<dbReference type="RefSeq" id="WP_092480635.1">
    <property type="nucleotide sequence ID" value="NZ_FOXW01000005.1"/>
</dbReference>
<accession>A0A1I5XT15</accession>
<gene>
    <name evidence="7" type="ORF">SAMN04488506_1608</name>
</gene>
<feature type="transmembrane region" description="Helical" evidence="6">
    <location>
        <begin position="12"/>
        <end position="36"/>
    </location>
</feature>
<dbReference type="GO" id="GO:0032153">
    <property type="term" value="C:cell division site"/>
    <property type="evidence" value="ECO:0007669"/>
    <property type="project" value="TreeGrafter"/>
</dbReference>
<dbReference type="PANTHER" id="PTHR30474">
    <property type="entry name" value="CELL CYCLE PROTEIN"/>
    <property type="match status" value="1"/>
</dbReference>
<protein>
    <submittedName>
        <fullName evidence="7">Rod shape determining protein RodA</fullName>
    </submittedName>
</protein>
<dbReference type="GO" id="GO:0005886">
    <property type="term" value="C:plasma membrane"/>
    <property type="evidence" value="ECO:0007669"/>
    <property type="project" value="TreeGrafter"/>
</dbReference>
<keyword evidence="8" id="KW-1185">Reference proteome</keyword>
<evidence type="ECO:0000313" key="7">
    <source>
        <dbReference type="EMBL" id="SFQ35111.1"/>
    </source>
</evidence>
<dbReference type="InterPro" id="IPR001182">
    <property type="entry name" value="FtsW/RodA"/>
</dbReference>
<reference evidence="7 8" key="1">
    <citation type="submission" date="2016-10" db="EMBL/GenBank/DDBJ databases">
        <authorList>
            <person name="de Groot N.N."/>
        </authorList>
    </citation>
    <scope>NUCLEOTIDE SEQUENCE [LARGE SCALE GENOMIC DNA]</scope>
    <source>
        <strain evidence="7 8">DSM 20581</strain>
    </source>
</reference>
<dbReference type="OrthoDB" id="9768187at2"/>
<evidence type="ECO:0000256" key="4">
    <source>
        <dbReference type="ARBA" id="ARBA00022989"/>
    </source>
</evidence>
<dbReference type="STRING" id="82801.SAMN04488506_1608"/>
<organism evidence="7 8">
    <name type="scientific">Desemzia incerta</name>
    <dbReference type="NCBI Taxonomy" id="82801"/>
    <lineage>
        <taxon>Bacteria</taxon>
        <taxon>Bacillati</taxon>
        <taxon>Bacillota</taxon>
        <taxon>Bacilli</taxon>
        <taxon>Lactobacillales</taxon>
        <taxon>Carnobacteriaceae</taxon>
        <taxon>Desemzia</taxon>
    </lineage>
</organism>
<dbReference type="Pfam" id="PF01098">
    <property type="entry name" value="FTSW_RODA_SPOVE"/>
    <property type="match status" value="1"/>
</dbReference>
<feature type="transmembrane region" description="Helical" evidence="6">
    <location>
        <begin position="316"/>
        <end position="334"/>
    </location>
</feature>
<name>A0A1I5XT15_9LACT</name>
<evidence type="ECO:0000256" key="5">
    <source>
        <dbReference type="ARBA" id="ARBA00023136"/>
    </source>
</evidence>
<dbReference type="AlphaFoldDB" id="A0A1I5XT15"/>
<dbReference type="PANTHER" id="PTHR30474:SF1">
    <property type="entry name" value="PEPTIDOGLYCAN GLYCOSYLTRANSFERASE MRDB"/>
    <property type="match status" value="1"/>
</dbReference>
<dbReference type="GO" id="GO:0008360">
    <property type="term" value="P:regulation of cell shape"/>
    <property type="evidence" value="ECO:0007669"/>
    <property type="project" value="UniProtKB-KW"/>
</dbReference>
<evidence type="ECO:0000313" key="8">
    <source>
        <dbReference type="Proteomes" id="UP000199136"/>
    </source>
</evidence>
<feature type="transmembrane region" description="Helical" evidence="6">
    <location>
        <begin position="73"/>
        <end position="90"/>
    </location>
</feature>
<keyword evidence="5 6" id="KW-0472">Membrane</keyword>
<dbReference type="PROSITE" id="PS00428">
    <property type="entry name" value="FTSW_RODA_SPOVE"/>
    <property type="match status" value="1"/>
</dbReference>
<dbReference type="EMBL" id="FOXW01000005">
    <property type="protein sequence ID" value="SFQ35111.1"/>
    <property type="molecule type" value="Genomic_DNA"/>
</dbReference>
<evidence type="ECO:0000256" key="2">
    <source>
        <dbReference type="ARBA" id="ARBA00022692"/>
    </source>
</evidence>